<evidence type="ECO:0000313" key="2">
    <source>
        <dbReference type="Proteomes" id="UP000273786"/>
    </source>
</evidence>
<name>A0A3P3FIX2_9HYPH</name>
<dbReference type="OrthoDB" id="7605594at2"/>
<dbReference type="Proteomes" id="UP000273786">
    <property type="component" value="Unassembled WGS sequence"/>
</dbReference>
<reference evidence="1 2" key="1">
    <citation type="submission" date="2018-11" db="EMBL/GenBank/DDBJ databases">
        <title>the genome of Mesorhizobium tamadayense DSM 28320.</title>
        <authorList>
            <person name="Gao J."/>
        </authorList>
    </citation>
    <scope>NUCLEOTIDE SEQUENCE [LARGE SCALE GENOMIC DNA]</scope>
    <source>
        <strain evidence="1 2">DSM 28320</strain>
    </source>
</reference>
<accession>A0A3P3FIX2</accession>
<gene>
    <name evidence="1" type="ORF">EH240_19900</name>
</gene>
<dbReference type="EMBL" id="RQXT01000025">
    <property type="protein sequence ID" value="RRH98062.1"/>
    <property type="molecule type" value="Genomic_DNA"/>
</dbReference>
<dbReference type="AlphaFoldDB" id="A0A3P3FIX2"/>
<evidence type="ECO:0000313" key="1">
    <source>
        <dbReference type="EMBL" id="RRH98062.1"/>
    </source>
</evidence>
<protein>
    <submittedName>
        <fullName evidence="1">Uncharacterized protein</fullName>
    </submittedName>
</protein>
<sequence length="86" mass="9507">MSNPVLVTDHALLRYMQRVLDIDVEQLRGMVAESVGRHQGAPSVRAIGARFLMINGRVVTTIDDKAIPSHMTLLGLMQRAAEEKLP</sequence>
<organism evidence="1 2">
    <name type="scientific">Mesorhizobium tamadayense</name>
    <dbReference type="NCBI Taxonomy" id="425306"/>
    <lineage>
        <taxon>Bacteria</taxon>
        <taxon>Pseudomonadati</taxon>
        <taxon>Pseudomonadota</taxon>
        <taxon>Alphaproteobacteria</taxon>
        <taxon>Hyphomicrobiales</taxon>
        <taxon>Phyllobacteriaceae</taxon>
        <taxon>Mesorhizobium</taxon>
    </lineage>
</organism>
<comment type="caution">
    <text evidence="1">The sequence shown here is derived from an EMBL/GenBank/DDBJ whole genome shotgun (WGS) entry which is preliminary data.</text>
</comment>
<proteinExistence type="predicted"/>
<keyword evidence="2" id="KW-1185">Reference proteome</keyword>
<dbReference type="RefSeq" id="WP_125001676.1">
    <property type="nucleotide sequence ID" value="NZ_RQXT01000025.1"/>
</dbReference>